<evidence type="ECO:0000256" key="14">
    <source>
        <dbReference type="ARBA" id="ARBA00023239"/>
    </source>
</evidence>
<evidence type="ECO:0000256" key="2">
    <source>
        <dbReference type="ARBA" id="ARBA00002364"/>
    </source>
</evidence>
<evidence type="ECO:0000256" key="8">
    <source>
        <dbReference type="ARBA" id="ARBA00014401"/>
    </source>
</evidence>
<dbReference type="AlphaFoldDB" id="A0AA91IC54"/>
<dbReference type="PROSITE" id="PS00858">
    <property type="entry name" value="PREPHENATE_DEHYDR_2"/>
    <property type="match status" value="1"/>
</dbReference>
<evidence type="ECO:0000256" key="12">
    <source>
        <dbReference type="ARBA" id="ARBA00023222"/>
    </source>
</evidence>
<dbReference type="Pfam" id="PF01817">
    <property type="entry name" value="CM_2"/>
    <property type="match status" value="1"/>
</dbReference>
<dbReference type="CDD" id="cd04905">
    <property type="entry name" value="ACT_CM-PDT"/>
    <property type="match status" value="1"/>
</dbReference>
<dbReference type="Gene3D" id="3.40.190.10">
    <property type="entry name" value="Periplasmic binding protein-like II"/>
    <property type="match status" value="2"/>
</dbReference>
<dbReference type="PROSITE" id="PS51168">
    <property type="entry name" value="CHORISMATE_MUT_2"/>
    <property type="match status" value="1"/>
</dbReference>
<dbReference type="GO" id="GO:0004106">
    <property type="term" value="F:chorismate mutase activity"/>
    <property type="evidence" value="ECO:0007669"/>
    <property type="project" value="UniProtKB-EC"/>
</dbReference>
<keyword evidence="15" id="KW-0511">Multifunctional enzyme</keyword>
<evidence type="ECO:0000256" key="6">
    <source>
        <dbReference type="ARBA" id="ARBA00012404"/>
    </source>
</evidence>
<dbReference type="GO" id="GO:0046417">
    <property type="term" value="P:chorismate metabolic process"/>
    <property type="evidence" value="ECO:0007669"/>
    <property type="project" value="InterPro"/>
</dbReference>
<evidence type="ECO:0000313" key="24">
    <source>
        <dbReference type="Proteomes" id="UP000077852"/>
    </source>
</evidence>
<evidence type="ECO:0000256" key="5">
    <source>
        <dbReference type="ARBA" id="ARBA00004817"/>
    </source>
</evidence>
<dbReference type="InterPro" id="IPR018528">
    <property type="entry name" value="Preph_deHydtase_CS"/>
</dbReference>
<comment type="pathway">
    <text evidence="5">Metabolic intermediate biosynthesis; prephenate biosynthesis; prephenate from chorismate: step 1/1.</text>
</comment>
<comment type="subcellular location">
    <subcellularLocation>
        <location evidence="3">Cytoplasm</location>
    </subcellularLocation>
</comment>
<dbReference type="SUPFAM" id="SSF53850">
    <property type="entry name" value="Periplasmic binding protein-like II"/>
    <property type="match status" value="1"/>
</dbReference>
<dbReference type="PIRSF" id="PIRSF001500">
    <property type="entry name" value="Chor_mut_pdt_Ppr"/>
    <property type="match status" value="1"/>
</dbReference>
<dbReference type="Pfam" id="PF00800">
    <property type="entry name" value="PDT"/>
    <property type="match status" value="1"/>
</dbReference>
<dbReference type="SUPFAM" id="SSF55021">
    <property type="entry name" value="ACT-like"/>
    <property type="match status" value="1"/>
</dbReference>
<keyword evidence="13" id="KW-0413">Isomerase</keyword>
<dbReference type="Proteomes" id="UP000077852">
    <property type="component" value="Unassembled WGS sequence"/>
</dbReference>
<dbReference type="InterPro" id="IPR001086">
    <property type="entry name" value="Preph_deHydtase"/>
</dbReference>
<dbReference type="InterPro" id="IPR002912">
    <property type="entry name" value="ACT_dom"/>
</dbReference>
<evidence type="ECO:0000256" key="11">
    <source>
        <dbReference type="ARBA" id="ARBA00023141"/>
    </source>
</evidence>
<feature type="site" description="Essential for prephenate dehydratase activity" evidence="19">
    <location>
        <position position="271"/>
    </location>
</feature>
<comment type="pathway">
    <text evidence="4">Amino-acid biosynthesis; L-phenylalanine biosynthesis; phenylpyruvate from prephenate: step 1/1.</text>
</comment>
<evidence type="ECO:0000313" key="23">
    <source>
        <dbReference type="EMBL" id="OAK65759.1"/>
    </source>
</evidence>
<dbReference type="InterPro" id="IPR036263">
    <property type="entry name" value="Chorismate_II_sf"/>
</dbReference>
<gene>
    <name evidence="23" type="ORF">A3K87_00330</name>
</gene>
<dbReference type="RefSeq" id="WP_081266809.1">
    <property type="nucleotide sequence ID" value="NZ_LVHG01000029.1"/>
</dbReference>
<dbReference type="Gene3D" id="3.30.70.260">
    <property type="match status" value="1"/>
</dbReference>
<dbReference type="PANTHER" id="PTHR21022:SF19">
    <property type="entry name" value="PREPHENATE DEHYDRATASE-RELATED"/>
    <property type="match status" value="1"/>
</dbReference>
<evidence type="ECO:0000256" key="18">
    <source>
        <dbReference type="ARBA" id="ARBA00047848"/>
    </source>
</evidence>
<evidence type="ECO:0000256" key="3">
    <source>
        <dbReference type="ARBA" id="ARBA00004496"/>
    </source>
</evidence>
<dbReference type="InterPro" id="IPR010957">
    <property type="entry name" value="G/b/e-P-prot_chorismate_mutase"/>
</dbReference>
<comment type="catalytic activity">
    <reaction evidence="1">
        <text>chorismate = prephenate</text>
        <dbReference type="Rhea" id="RHEA:13897"/>
        <dbReference type="ChEBI" id="CHEBI:29748"/>
        <dbReference type="ChEBI" id="CHEBI:29934"/>
        <dbReference type="EC" id="5.4.99.5"/>
    </reaction>
</comment>
<dbReference type="EMBL" id="LVHG01000029">
    <property type="protein sequence ID" value="OAK65759.1"/>
    <property type="molecule type" value="Genomic_DNA"/>
</dbReference>
<evidence type="ECO:0000256" key="7">
    <source>
        <dbReference type="ARBA" id="ARBA00013147"/>
    </source>
</evidence>
<dbReference type="NCBIfam" id="NF008865">
    <property type="entry name" value="PRK11898.1"/>
    <property type="match status" value="1"/>
</dbReference>
<feature type="domain" description="Chorismate mutase" evidence="20">
    <location>
        <begin position="13"/>
        <end position="103"/>
    </location>
</feature>
<dbReference type="GO" id="GO:0004664">
    <property type="term" value="F:prephenate dehydratase activity"/>
    <property type="evidence" value="ECO:0007669"/>
    <property type="project" value="UniProtKB-EC"/>
</dbReference>
<dbReference type="EC" id="4.2.1.51" evidence="7"/>
<reference evidence="23 24" key="1">
    <citation type="submission" date="2016-03" db="EMBL/GenBank/DDBJ databases">
        <title>Genome sequence of Variovorax paradoxus KB5.</title>
        <authorList>
            <person name="Jeong H."/>
            <person name="Hong C.E."/>
            <person name="Jo S.H."/>
            <person name="Park J.M."/>
        </authorList>
    </citation>
    <scope>NUCLEOTIDE SEQUENCE [LARGE SCALE GENOMIC DNA]</scope>
    <source>
        <strain evidence="23 24">KB5</strain>
    </source>
</reference>
<dbReference type="Gene3D" id="1.20.59.10">
    <property type="entry name" value="Chorismate mutase"/>
    <property type="match status" value="1"/>
</dbReference>
<dbReference type="InterPro" id="IPR036979">
    <property type="entry name" value="CM_dom_sf"/>
</dbReference>
<evidence type="ECO:0000256" key="15">
    <source>
        <dbReference type="ARBA" id="ARBA00023268"/>
    </source>
</evidence>
<evidence type="ECO:0000256" key="13">
    <source>
        <dbReference type="ARBA" id="ARBA00023235"/>
    </source>
</evidence>
<dbReference type="PROSITE" id="PS51671">
    <property type="entry name" value="ACT"/>
    <property type="match status" value="1"/>
</dbReference>
<evidence type="ECO:0000259" key="20">
    <source>
        <dbReference type="PROSITE" id="PS51168"/>
    </source>
</evidence>
<evidence type="ECO:0000259" key="21">
    <source>
        <dbReference type="PROSITE" id="PS51171"/>
    </source>
</evidence>
<feature type="domain" description="ACT" evidence="22">
    <location>
        <begin position="294"/>
        <end position="371"/>
    </location>
</feature>
<dbReference type="GO" id="GO:0005737">
    <property type="term" value="C:cytoplasm"/>
    <property type="evidence" value="ECO:0007669"/>
    <property type="project" value="UniProtKB-SubCell"/>
</dbReference>
<keyword evidence="14" id="KW-0456">Lyase</keyword>
<dbReference type="SUPFAM" id="SSF48600">
    <property type="entry name" value="Chorismate mutase II"/>
    <property type="match status" value="1"/>
</dbReference>
<keyword evidence="11" id="KW-0057">Aromatic amino acid biosynthesis</keyword>
<dbReference type="CDD" id="cd13630">
    <property type="entry name" value="PBP2_PDT_1"/>
    <property type="match status" value="1"/>
</dbReference>
<evidence type="ECO:0000256" key="9">
    <source>
        <dbReference type="ARBA" id="ARBA00022490"/>
    </source>
</evidence>
<comment type="catalytic activity">
    <reaction evidence="18">
        <text>prephenate + H(+) = 3-phenylpyruvate + CO2 + H2O</text>
        <dbReference type="Rhea" id="RHEA:21648"/>
        <dbReference type="ChEBI" id="CHEBI:15377"/>
        <dbReference type="ChEBI" id="CHEBI:15378"/>
        <dbReference type="ChEBI" id="CHEBI:16526"/>
        <dbReference type="ChEBI" id="CHEBI:18005"/>
        <dbReference type="ChEBI" id="CHEBI:29934"/>
        <dbReference type="EC" id="4.2.1.51"/>
    </reaction>
</comment>
<dbReference type="EC" id="5.4.99.5" evidence="6"/>
<accession>A0AA91IC54</accession>
<dbReference type="Pfam" id="PF01842">
    <property type="entry name" value="ACT"/>
    <property type="match status" value="1"/>
</dbReference>
<organism evidence="23 24">
    <name type="scientific">Variovorax paradoxus</name>
    <dbReference type="NCBI Taxonomy" id="34073"/>
    <lineage>
        <taxon>Bacteria</taxon>
        <taxon>Pseudomonadati</taxon>
        <taxon>Pseudomonadota</taxon>
        <taxon>Betaproteobacteria</taxon>
        <taxon>Burkholderiales</taxon>
        <taxon>Comamonadaceae</taxon>
        <taxon>Variovorax</taxon>
    </lineage>
</organism>
<feature type="domain" description="Prephenate dehydratase" evidence="21">
    <location>
        <begin position="103"/>
        <end position="278"/>
    </location>
</feature>
<keyword evidence="10" id="KW-0028">Amino-acid biosynthesis</keyword>
<evidence type="ECO:0000256" key="17">
    <source>
        <dbReference type="ARBA" id="ARBA00031520"/>
    </source>
</evidence>
<comment type="caution">
    <text evidence="23">The sequence shown here is derived from an EMBL/GenBank/DDBJ whole genome shotgun (WGS) entry which is preliminary data.</text>
</comment>
<dbReference type="SMART" id="SM00830">
    <property type="entry name" value="CM_2"/>
    <property type="match status" value="1"/>
</dbReference>
<keyword evidence="9" id="KW-0963">Cytoplasm</keyword>
<dbReference type="PROSITE" id="PS51171">
    <property type="entry name" value="PREPHENATE_DEHYDR_3"/>
    <property type="match status" value="1"/>
</dbReference>
<dbReference type="PANTHER" id="PTHR21022">
    <property type="entry name" value="PREPHENATE DEHYDRATASE P PROTEIN"/>
    <property type="match status" value="1"/>
</dbReference>
<evidence type="ECO:0000256" key="4">
    <source>
        <dbReference type="ARBA" id="ARBA00004741"/>
    </source>
</evidence>
<dbReference type="GO" id="GO:0009094">
    <property type="term" value="P:L-phenylalanine biosynthetic process"/>
    <property type="evidence" value="ECO:0007669"/>
    <property type="project" value="UniProtKB-KW"/>
</dbReference>
<evidence type="ECO:0000256" key="16">
    <source>
        <dbReference type="ARBA" id="ARBA00031175"/>
    </source>
</evidence>
<comment type="function">
    <text evidence="2">Catalyzes the Claisen rearrangement of chorismate to prephenate and the decarboxylation/dehydration of prephenate to phenylpyruvate.</text>
</comment>
<evidence type="ECO:0000256" key="1">
    <source>
        <dbReference type="ARBA" id="ARBA00000824"/>
    </source>
</evidence>
<sequence length="374" mass="40412">MTASAPTPPSSPSDNSESLADLRVQIDSLDQRLLSLLNERAHVAELVGEVKKREGTPFFRPDRVAQVIDKMQKSNGGPLKDLHVAAIWREIMSACLALESPQRVAVLGPEGTFCEQAAIEYFGGAADLIYCASFDEVFHATAAGSAQYGVVGVENSTEGVVTRSLDLFLHSPTHVVGEVSLLVRHHLLRSSNSLEGVEAVLAHPQALAQCQTWLSKHLPNAERRAVSSNAEGARLASTNPAWAALAGERAATRFGLHIVAHAIQDDSYNRTRFSVICLPQTLAMPPASGRDCTSLIVSVPNRPGAVHDLLVPLKANNVSMTRFESRPARTGQWEYYFYIDLDGHPSQPNVAAALAELRGLCAFYKVLGAYPVKS</sequence>
<keyword evidence="12" id="KW-0584">Phenylalanine biosynthesis</keyword>
<proteinExistence type="predicted"/>
<dbReference type="InterPro" id="IPR002701">
    <property type="entry name" value="CM_II_prokaryot"/>
</dbReference>
<evidence type="ECO:0000259" key="22">
    <source>
        <dbReference type="PROSITE" id="PS51671"/>
    </source>
</evidence>
<dbReference type="InterPro" id="IPR008242">
    <property type="entry name" value="Chor_mutase/pphenate_deHydtase"/>
</dbReference>
<dbReference type="NCBIfam" id="TIGR01807">
    <property type="entry name" value="CM_P2"/>
    <property type="match status" value="1"/>
</dbReference>
<protein>
    <recommendedName>
        <fullName evidence="8">Bifunctional chorismate mutase/prephenate dehydratase</fullName>
        <ecNumber evidence="7">4.2.1.51</ecNumber>
        <ecNumber evidence="6">5.4.99.5</ecNumber>
    </recommendedName>
    <alternativeName>
        <fullName evidence="17">Chorismate mutase-prephenate dehydratase</fullName>
    </alternativeName>
    <alternativeName>
        <fullName evidence="16">p-protein</fullName>
    </alternativeName>
</protein>
<dbReference type="InterPro" id="IPR045865">
    <property type="entry name" value="ACT-like_dom_sf"/>
</dbReference>
<evidence type="ECO:0000256" key="10">
    <source>
        <dbReference type="ARBA" id="ARBA00022605"/>
    </source>
</evidence>
<evidence type="ECO:0000256" key="19">
    <source>
        <dbReference type="PIRSR" id="PIRSR001500-2"/>
    </source>
</evidence>
<name>A0AA91IC54_VARPD</name>